<reference evidence="5" key="1">
    <citation type="submission" date="2017-02" db="UniProtKB">
        <authorList>
            <consortium name="WormBaseParasite"/>
        </authorList>
    </citation>
    <scope>IDENTIFICATION</scope>
</reference>
<keyword evidence="4" id="KW-1185">Reference proteome</keyword>
<dbReference type="EMBL" id="UYYF01004364">
    <property type="protein sequence ID" value="VDN03085.1"/>
    <property type="molecule type" value="Genomic_DNA"/>
</dbReference>
<reference evidence="3 4" key="2">
    <citation type="submission" date="2018-11" db="EMBL/GenBank/DDBJ databases">
        <authorList>
            <consortium name="Pathogen Informatics"/>
        </authorList>
    </citation>
    <scope>NUCLEOTIDE SEQUENCE [LARGE SCALE GENOMIC DNA]</scope>
</reference>
<keyword evidence="1" id="KW-0732">Signal</keyword>
<dbReference type="PANTHER" id="PTHR38626">
    <property type="entry name" value="SKN-1 DEPENDENT ZYGOTIC TRANSCRIPT-RELATED"/>
    <property type="match status" value="1"/>
</dbReference>
<evidence type="ECO:0000259" key="2">
    <source>
        <dbReference type="Pfam" id="PF25330"/>
    </source>
</evidence>
<dbReference type="WBParaSite" id="TCLT_0000580901-mRNA-1">
    <property type="protein sequence ID" value="TCLT_0000580901-mRNA-1"/>
    <property type="gene ID" value="TCLT_0000580901"/>
</dbReference>
<dbReference type="Pfam" id="PF25330">
    <property type="entry name" value="C2_nem"/>
    <property type="match status" value="1"/>
</dbReference>
<evidence type="ECO:0000313" key="5">
    <source>
        <dbReference type="WBParaSite" id="TCLT_0000580901-mRNA-1"/>
    </source>
</evidence>
<dbReference type="InterPro" id="IPR040426">
    <property type="entry name" value="C05B5.4-like"/>
</dbReference>
<feature type="chain" id="PRO_5043126455" evidence="1">
    <location>
        <begin position="20"/>
        <end position="225"/>
    </location>
</feature>
<evidence type="ECO:0000256" key="1">
    <source>
        <dbReference type="SAM" id="SignalP"/>
    </source>
</evidence>
<evidence type="ECO:0000313" key="3">
    <source>
        <dbReference type="EMBL" id="VDN03085.1"/>
    </source>
</evidence>
<feature type="signal peptide" evidence="1">
    <location>
        <begin position="1"/>
        <end position="19"/>
    </location>
</feature>
<protein>
    <submittedName>
        <fullName evidence="5">Secreted protein</fullName>
    </submittedName>
</protein>
<organism evidence="5">
    <name type="scientific">Thelazia callipaeda</name>
    <name type="common">Oriental eyeworm</name>
    <name type="synonym">Parasitic nematode</name>
    <dbReference type="NCBI Taxonomy" id="103827"/>
    <lineage>
        <taxon>Eukaryota</taxon>
        <taxon>Metazoa</taxon>
        <taxon>Ecdysozoa</taxon>
        <taxon>Nematoda</taxon>
        <taxon>Chromadorea</taxon>
        <taxon>Rhabditida</taxon>
        <taxon>Spirurina</taxon>
        <taxon>Spiruromorpha</taxon>
        <taxon>Thelazioidea</taxon>
        <taxon>Thelaziidae</taxon>
        <taxon>Thelazia</taxon>
    </lineage>
</organism>
<accession>A0A0N5CZA1</accession>
<proteinExistence type="predicted"/>
<dbReference type="PANTHER" id="PTHR38626:SF4">
    <property type="entry name" value="SKN-1 DEPENDENT ZYGOTIC TRANSCRIPT"/>
    <property type="match status" value="1"/>
</dbReference>
<dbReference type="InterPro" id="IPR057569">
    <property type="entry name" value="C2_nem"/>
</dbReference>
<feature type="domain" description="C2" evidence="2">
    <location>
        <begin position="60"/>
        <end position="147"/>
    </location>
</feature>
<evidence type="ECO:0000313" key="4">
    <source>
        <dbReference type="Proteomes" id="UP000276776"/>
    </source>
</evidence>
<dbReference type="Proteomes" id="UP000276776">
    <property type="component" value="Unassembled WGS sequence"/>
</dbReference>
<sequence length="225" mass="25125">MLAVIASLSVIRLITIVRAAPSVQQQMAVKGFWISADLLNIEWEANCLSIAYCIEPELKMTKMSNRAFVSHWIEGSAEDMEIIIEVIGIDPKYRFQRSCDQTFATKAFAHEKTNSKTDIISGLGKMIVELTGRCFVASLAVQKYNKHCPWCENIEQTNISAIENNGSLLRSMHKNEFDAASNTNMNNVLGEFGMNERNGAIWISDNDMLPENNMNSSGYAFVGDV</sequence>
<gene>
    <name evidence="3" type="ORF">TCLT_LOCUS5798</name>
</gene>
<dbReference type="AlphaFoldDB" id="A0A0N5CZA1"/>
<name>A0A0N5CZA1_THECL</name>